<keyword evidence="7" id="KW-0472">Membrane</keyword>
<evidence type="ECO:0000256" key="2">
    <source>
        <dbReference type="ARBA" id="ARBA00022475"/>
    </source>
</evidence>
<feature type="chain" id="PRO_5016291320" description="Preprotein translocase subunit SecD" evidence="8">
    <location>
        <begin position="29"/>
        <end position="332"/>
    </location>
</feature>
<reference evidence="11 12" key="1">
    <citation type="submission" date="2018-07" db="EMBL/GenBank/DDBJ databases">
        <title>Diversity of Mesorhizobium strains in Brazil.</title>
        <authorList>
            <person name="Helene L.C.F."/>
            <person name="Dall'Agnol R."/>
            <person name="Delamuta J.R.M."/>
            <person name="Hungria M."/>
        </authorList>
    </citation>
    <scope>NUCLEOTIDE SEQUENCE [LARGE SCALE GENOMIC DNA]</scope>
    <source>
        <strain evidence="11 12">AC99b</strain>
    </source>
</reference>
<dbReference type="GO" id="GO:0005886">
    <property type="term" value="C:plasma membrane"/>
    <property type="evidence" value="ECO:0007669"/>
    <property type="project" value="TreeGrafter"/>
</dbReference>
<comment type="caution">
    <text evidence="11">The sequence shown here is derived from an EMBL/GenBank/DDBJ whole genome shotgun (WGS) entry which is preliminary data.</text>
</comment>
<dbReference type="GO" id="GO:0015031">
    <property type="term" value="P:protein transport"/>
    <property type="evidence" value="ECO:0007669"/>
    <property type="project" value="UniProtKB-KW"/>
</dbReference>
<keyword evidence="12" id="KW-1185">Reference proteome</keyword>
<gene>
    <name evidence="11" type="ORF">DPM33_19290</name>
</gene>
<evidence type="ECO:0000313" key="12">
    <source>
        <dbReference type="Proteomes" id="UP000251558"/>
    </source>
</evidence>
<dbReference type="InterPro" id="IPR048631">
    <property type="entry name" value="SecD_1st"/>
</dbReference>
<dbReference type="Pfam" id="PF22599">
    <property type="entry name" value="SecDF_P1_head"/>
    <property type="match status" value="1"/>
</dbReference>
<keyword evidence="6" id="KW-0811">Translocation</keyword>
<dbReference type="Gene3D" id="3.30.70.3400">
    <property type="match status" value="1"/>
</dbReference>
<keyword evidence="1" id="KW-0813">Transport</keyword>
<feature type="domain" description="SecDF P1 head subdomain" evidence="10">
    <location>
        <begin position="211"/>
        <end position="323"/>
    </location>
</feature>
<keyword evidence="4" id="KW-0653">Protein transport</keyword>
<dbReference type="PANTHER" id="PTHR30081">
    <property type="entry name" value="PROTEIN-EXPORT MEMBRANE PROTEIN SEC"/>
    <property type="match status" value="1"/>
</dbReference>
<dbReference type="InterPro" id="IPR054384">
    <property type="entry name" value="SecDF_P1_head"/>
</dbReference>
<name>A0A330HMC0_9HYPH</name>
<dbReference type="InterPro" id="IPR022813">
    <property type="entry name" value="SecD/SecF_arch_bac"/>
</dbReference>
<evidence type="ECO:0000256" key="5">
    <source>
        <dbReference type="ARBA" id="ARBA00022989"/>
    </source>
</evidence>
<dbReference type="EMBL" id="QMBP01000009">
    <property type="protein sequence ID" value="RAZ89110.1"/>
    <property type="molecule type" value="Genomic_DNA"/>
</dbReference>
<evidence type="ECO:0000256" key="4">
    <source>
        <dbReference type="ARBA" id="ARBA00022927"/>
    </source>
</evidence>
<dbReference type="RefSeq" id="WP_112099023.1">
    <property type="nucleotide sequence ID" value="NZ_QMBP01000009.1"/>
</dbReference>
<organism evidence="11 12">
    <name type="scientific">Mesorhizobium hawassense</name>
    <dbReference type="NCBI Taxonomy" id="1209954"/>
    <lineage>
        <taxon>Bacteria</taxon>
        <taxon>Pseudomonadati</taxon>
        <taxon>Pseudomonadota</taxon>
        <taxon>Alphaproteobacteria</taxon>
        <taxon>Hyphomicrobiales</taxon>
        <taxon>Phyllobacteriaceae</taxon>
        <taxon>Mesorhizobium</taxon>
    </lineage>
</organism>
<evidence type="ECO:0000313" key="11">
    <source>
        <dbReference type="EMBL" id="RAZ89110.1"/>
    </source>
</evidence>
<dbReference type="AlphaFoldDB" id="A0A330HMC0"/>
<dbReference type="OrthoDB" id="9805019at2"/>
<evidence type="ECO:0000259" key="10">
    <source>
        <dbReference type="Pfam" id="PF22599"/>
    </source>
</evidence>
<accession>A0A330HMC0</accession>
<keyword evidence="8" id="KW-0732">Signal</keyword>
<dbReference type="FunFam" id="3.30.1360.200:FF:000002">
    <property type="entry name" value="Preprotein translocase subunit SecD"/>
    <property type="match status" value="1"/>
</dbReference>
<evidence type="ECO:0000256" key="8">
    <source>
        <dbReference type="SAM" id="SignalP"/>
    </source>
</evidence>
<sequence length="332" mass="35591">MVHLSRLKVMLIGFALVSMIFGASHAFAADPHILLRVDVAYLVNERMAAVRDEIRTLLRDAQPKIDYDGLVASSQTVQVRIVDGSQVDAAKSALKTLTDPVAGVQEMVLDESQPGLLKFTMTDAGLKSRTSIALRQSIEVIKNRLQDLGVAGALAQQTDEDGILVQAPGAVDLLGVGKILARPGRLSFRLVDTSMPVNDAVNASPPAGSSVLYSLDDPPVSYLVEDRVIVAGKSVVDAQATTNSSSSEPVVAFRLDSRGTERFKWATTRNIGKPFAVILDDQVISAPIIREPIEHGTGQISGNFTIESAKELALLFRTGALPARLTIVEEAR</sequence>
<evidence type="ECO:0000256" key="7">
    <source>
        <dbReference type="ARBA" id="ARBA00023136"/>
    </source>
</evidence>
<dbReference type="Proteomes" id="UP000251558">
    <property type="component" value="Unassembled WGS sequence"/>
</dbReference>
<feature type="signal peptide" evidence="8">
    <location>
        <begin position="1"/>
        <end position="28"/>
    </location>
</feature>
<keyword evidence="3" id="KW-0812">Transmembrane</keyword>
<evidence type="ECO:0000256" key="6">
    <source>
        <dbReference type="ARBA" id="ARBA00023010"/>
    </source>
</evidence>
<evidence type="ECO:0008006" key="13">
    <source>
        <dbReference type="Google" id="ProtNLM"/>
    </source>
</evidence>
<evidence type="ECO:0000256" key="1">
    <source>
        <dbReference type="ARBA" id="ARBA00022448"/>
    </source>
</evidence>
<dbReference type="Gene3D" id="3.30.1360.200">
    <property type="match status" value="1"/>
</dbReference>
<keyword evidence="5" id="KW-1133">Transmembrane helix</keyword>
<dbReference type="PANTHER" id="PTHR30081:SF1">
    <property type="entry name" value="PROTEIN TRANSLOCASE SUBUNIT SECD"/>
    <property type="match status" value="1"/>
</dbReference>
<proteinExistence type="predicted"/>
<feature type="domain" description="Protein translocase subunit SecDF P1" evidence="9">
    <location>
        <begin position="135"/>
        <end position="192"/>
    </location>
</feature>
<keyword evidence="2" id="KW-1003">Cell membrane</keyword>
<evidence type="ECO:0000256" key="3">
    <source>
        <dbReference type="ARBA" id="ARBA00022692"/>
    </source>
</evidence>
<dbReference type="Pfam" id="PF21760">
    <property type="entry name" value="SecD_1st"/>
    <property type="match status" value="1"/>
</dbReference>
<evidence type="ECO:0000259" key="9">
    <source>
        <dbReference type="Pfam" id="PF21760"/>
    </source>
</evidence>
<protein>
    <recommendedName>
        <fullName evidence="13">Preprotein translocase subunit SecD</fullName>
    </recommendedName>
</protein>